<dbReference type="GO" id="GO:0005524">
    <property type="term" value="F:ATP binding"/>
    <property type="evidence" value="ECO:0007669"/>
    <property type="project" value="UniProtKB-UniRule"/>
</dbReference>
<dbReference type="InterPro" id="IPR027417">
    <property type="entry name" value="P-loop_NTPase"/>
</dbReference>
<dbReference type="PANTHER" id="PTHR47972">
    <property type="entry name" value="KINESIN-LIKE PROTEIN KLP-3"/>
    <property type="match status" value="1"/>
</dbReference>
<dbReference type="GO" id="GO:0007018">
    <property type="term" value="P:microtubule-based movement"/>
    <property type="evidence" value="ECO:0007669"/>
    <property type="project" value="InterPro"/>
</dbReference>
<dbReference type="Gene3D" id="3.40.850.10">
    <property type="entry name" value="Kinesin motor domain"/>
    <property type="match status" value="1"/>
</dbReference>
<dbReference type="GO" id="GO:0015630">
    <property type="term" value="C:microtubule cytoskeleton"/>
    <property type="evidence" value="ECO:0007669"/>
    <property type="project" value="TreeGrafter"/>
</dbReference>
<dbReference type="InterPro" id="IPR027640">
    <property type="entry name" value="Kinesin-like_fam"/>
</dbReference>
<evidence type="ECO:0000256" key="1">
    <source>
        <dbReference type="ARBA" id="ARBA00004245"/>
    </source>
</evidence>
<dbReference type="SUPFAM" id="SSF57997">
    <property type="entry name" value="Tropomyosin"/>
    <property type="match status" value="1"/>
</dbReference>
<dbReference type="InterPro" id="IPR036961">
    <property type="entry name" value="Kinesin_motor_dom_sf"/>
</dbReference>
<keyword evidence="10" id="KW-1185">Reference proteome</keyword>
<gene>
    <name evidence="9" type="ORF">SNE40_018754</name>
</gene>
<dbReference type="Gene3D" id="1.10.287.1490">
    <property type="match status" value="1"/>
</dbReference>
<evidence type="ECO:0000256" key="6">
    <source>
        <dbReference type="SAM" id="Coils"/>
    </source>
</evidence>
<evidence type="ECO:0000256" key="7">
    <source>
        <dbReference type="SAM" id="MobiDB-lite"/>
    </source>
</evidence>
<feature type="compositionally biased region" description="Polar residues" evidence="7">
    <location>
        <begin position="560"/>
        <end position="578"/>
    </location>
</feature>
<dbReference type="PROSITE" id="PS50067">
    <property type="entry name" value="KINESIN_MOTOR_2"/>
    <property type="match status" value="1"/>
</dbReference>
<dbReference type="SUPFAM" id="SSF52540">
    <property type="entry name" value="P-loop containing nucleoside triphosphate hydrolases"/>
    <property type="match status" value="1"/>
</dbReference>
<keyword evidence="4" id="KW-0206">Cytoskeleton</keyword>
<evidence type="ECO:0000259" key="8">
    <source>
        <dbReference type="PROSITE" id="PS50067"/>
    </source>
</evidence>
<feature type="coiled-coil region" evidence="6">
    <location>
        <begin position="131"/>
        <end position="158"/>
    </location>
</feature>
<accession>A0AAN8J5G7</accession>
<comment type="caution">
    <text evidence="9">The sequence shown here is derived from an EMBL/GenBank/DDBJ whole genome shotgun (WGS) entry which is preliminary data.</text>
</comment>
<evidence type="ECO:0000256" key="5">
    <source>
        <dbReference type="PROSITE-ProRule" id="PRU00283"/>
    </source>
</evidence>
<keyword evidence="5" id="KW-0505">Motor protein</keyword>
<evidence type="ECO:0000313" key="9">
    <source>
        <dbReference type="EMBL" id="KAK6170341.1"/>
    </source>
</evidence>
<evidence type="ECO:0000256" key="2">
    <source>
        <dbReference type="ARBA" id="ARBA00022741"/>
    </source>
</evidence>
<dbReference type="SMART" id="SM00129">
    <property type="entry name" value="KISc"/>
    <property type="match status" value="1"/>
</dbReference>
<keyword evidence="6" id="KW-0175">Coiled coil</keyword>
<feature type="domain" description="Kinesin motor" evidence="8">
    <location>
        <begin position="172"/>
        <end position="548"/>
    </location>
</feature>
<feature type="binding site" evidence="5">
    <location>
        <begin position="263"/>
        <end position="270"/>
    </location>
    <ligand>
        <name>ATP</name>
        <dbReference type="ChEBI" id="CHEBI:30616"/>
    </ligand>
</feature>
<dbReference type="GO" id="GO:0008017">
    <property type="term" value="F:microtubule binding"/>
    <property type="evidence" value="ECO:0007669"/>
    <property type="project" value="InterPro"/>
</dbReference>
<protein>
    <recommendedName>
        <fullName evidence="8">Kinesin motor domain-containing protein</fullName>
    </recommendedName>
</protein>
<dbReference type="InterPro" id="IPR001752">
    <property type="entry name" value="Kinesin_motor_dom"/>
</dbReference>
<dbReference type="PANTHER" id="PTHR47972:SF63">
    <property type="entry name" value="KINESIN FAMILY MEMBER 25"/>
    <property type="match status" value="1"/>
</dbReference>
<sequence length="578" mass="64608">MPLGIDRSHFLSDKVRECERQLRNKDERIAGLETENGMLYLKLAQLRSELQSSREELSTVKHKYSEEKQFRSQVSSKAQKFKHEIDHLRKDLSTVQSVAAELPQQFEHHLLQASSIVQHHKTLHQSQSSSLTVLQNEMSQLQTALKDITDRHNKEKKRRQGLHNLLMELRGNIRVHCRLRPLMEFDCGTEDQATLGKPGSKSEVVAHCYDDENICVKTSKHNKVFEYERVFNPTEDQPVVFDEVQPMLTSLLDGYNVCIMAYGQTGSGKTHTMLGSHNNDDYNPCETMHPDEGVIPRATRELFRLIEEKPVGSHTIEVSVVEIYNNDIKDLLSKSSTTKHELVTGSDGLLNLPTITSKPVSTVYDVMSLVQRGLRTRSESATLVHDHSSRSHLIVTLTVTSVAPSFFTVSKTDNDNLQTVKKAGGRPQSQPNLWSGDQPTNQTAVIKTKLQLVDLAGSECVGMSGVKGAALREASHINKSLSALADVLGALAEHRTHIPYRNSRLTHFLQDSIGGDSKLLVLLCVSPAARYTSESLQCLGFGQRARQVQRGPAKRRLPTYDQNSPRPKSATAVSSPKM</sequence>
<comment type="subcellular location">
    <subcellularLocation>
        <location evidence="1">Cytoplasm</location>
        <location evidence="1">Cytoskeleton</location>
    </subcellularLocation>
</comment>
<feature type="region of interest" description="Disordered" evidence="7">
    <location>
        <begin position="549"/>
        <end position="578"/>
    </location>
</feature>
<name>A0AAN8J5G7_PATCE</name>
<proteinExistence type="inferred from homology"/>
<reference evidence="9 10" key="1">
    <citation type="submission" date="2024-01" db="EMBL/GenBank/DDBJ databases">
        <title>The genome of the rayed Mediterranean limpet Patella caerulea (Linnaeus, 1758).</title>
        <authorList>
            <person name="Anh-Thu Weber A."/>
            <person name="Halstead-Nussloch G."/>
        </authorList>
    </citation>
    <scope>NUCLEOTIDE SEQUENCE [LARGE SCALE GENOMIC DNA]</scope>
    <source>
        <strain evidence="9">AATW-2023a</strain>
        <tissue evidence="9">Whole specimen</tissue>
    </source>
</reference>
<evidence type="ECO:0000256" key="4">
    <source>
        <dbReference type="ARBA" id="ARBA00023212"/>
    </source>
</evidence>
<comment type="similarity">
    <text evidence="5">Belongs to the TRAFAC class myosin-kinesin ATPase superfamily. Kinesin family.</text>
</comment>
<dbReference type="AlphaFoldDB" id="A0AAN8J5G7"/>
<keyword evidence="3 5" id="KW-0067">ATP-binding</keyword>
<organism evidence="9 10">
    <name type="scientific">Patella caerulea</name>
    <name type="common">Rayed Mediterranean limpet</name>
    <dbReference type="NCBI Taxonomy" id="87958"/>
    <lineage>
        <taxon>Eukaryota</taxon>
        <taxon>Metazoa</taxon>
        <taxon>Spiralia</taxon>
        <taxon>Lophotrochozoa</taxon>
        <taxon>Mollusca</taxon>
        <taxon>Gastropoda</taxon>
        <taxon>Patellogastropoda</taxon>
        <taxon>Patelloidea</taxon>
        <taxon>Patellidae</taxon>
        <taxon>Patella</taxon>
    </lineage>
</organism>
<dbReference type="Proteomes" id="UP001347796">
    <property type="component" value="Unassembled WGS sequence"/>
</dbReference>
<evidence type="ECO:0000313" key="10">
    <source>
        <dbReference type="Proteomes" id="UP001347796"/>
    </source>
</evidence>
<feature type="coiled-coil region" evidence="6">
    <location>
        <begin position="15"/>
        <end position="63"/>
    </location>
</feature>
<dbReference type="Pfam" id="PF00225">
    <property type="entry name" value="Kinesin"/>
    <property type="match status" value="1"/>
</dbReference>
<dbReference type="PRINTS" id="PR00380">
    <property type="entry name" value="KINESINHEAVY"/>
</dbReference>
<evidence type="ECO:0000256" key="3">
    <source>
        <dbReference type="ARBA" id="ARBA00022840"/>
    </source>
</evidence>
<dbReference type="EMBL" id="JAZGQO010000014">
    <property type="protein sequence ID" value="KAK6170341.1"/>
    <property type="molecule type" value="Genomic_DNA"/>
</dbReference>
<keyword evidence="4" id="KW-0963">Cytoplasm</keyword>
<dbReference type="GO" id="GO:0003777">
    <property type="term" value="F:microtubule motor activity"/>
    <property type="evidence" value="ECO:0007669"/>
    <property type="project" value="InterPro"/>
</dbReference>
<keyword evidence="2 5" id="KW-0547">Nucleotide-binding</keyword>